<sequence>MCGSSMHAGGSRIADNSSMLLGNRMSISVRFGHILRRDLLPGRIGGTLGNVVPGARGRIDVRSGS</sequence>
<gene>
    <name evidence="1" type="ORF">RHRU231_820072</name>
</gene>
<proteinExistence type="predicted"/>
<dbReference type="AlphaFoldDB" id="A0A098BSU4"/>
<protein>
    <submittedName>
        <fullName evidence="1">Uncharacterized protein</fullName>
    </submittedName>
</protein>
<dbReference type="EMBL" id="CCSD01000097">
    <property type="protein sequence ID" value="CDZ91302.1"/>
    <property type="molecule type" value="Genomic_DNA"/>
</dbReference>
<name>A0A098BSU4_9NOCA</name>
<accession>A0A098BSU4</accession>
<dbReference type="Proteomes" id="UP000042997">
    <property type="component" value="Unassembled WGS sequence"/>
</dbReference>
<organism evidence="1 2">
    <name type="scientific">Rhodococcus ruber</name>
    <dbReference type="NCBI Taxonomy" id="1830"/>
    <lineage>
        <taxon>Bacteria</taxon>
        <taxon>Bacillati</taxon>
        <taxon>Actinomycetota</taxon>
        <taxon>Actinomycetes</taxon>
        <taxon>Mycobacteriales</taxon>
        <taxon>Nocardiaceae</taxon>
        <taxon>Rhodococcus</taxon>
    </lineage>
</organism>
<reference evidence="1 2" key="1">
    <citation type="journal article" date="2014" name="Genome Announc.">
        <title>Draft Genome Sequence of Propane- and Butane-Oxidizing Actinobacterium Rhodococcus ruber IEGM 231.</title>
        <authorList>
            <person name="Ivshina I.B."/>
            <person name="Kuyukina M.S."/>
            <person name="Krivoruchko A.V."/>
            <person name="Barbe V."/>
            <person name="Fischer C."/>
        </authorList>
    </citation>
    <scope>NUCLEOTIDE SEQUENCE [LARGE SCALE GENOMIC DNA]</scope>
</reference>
<evidence type="ECO:0000313" key="2">
    <source>
        <dbReference type="Proteomes" id="UP000042997"/>
    </source>
</evidence>
<evidence type="ECO:0000313" key="1">
    <source>
        <dbReference type="EMBL" id="CDZ91302.1"/>
    </source>
</evidence>